<dbReference type="InterPro" id="IPR038766">
    <property type="entry name" value="Membrane_comp_ABC_pdt"/>
</dbReference>
<dbReference type="Pfam" id="PF02687">
    <property type="entry name" value="FtsX"/>
    <property type="match status" value="1"/>
</dbReference>
<sequence length="352" mass="38753">KYKELESQVSDSAAEIERMQKELDDGKGSMSSDEYLQKSYNLIAAKATLQFYKTQLANTRNTIDNAKQQVAAAQTAVNNGGTALQDAQKKVNEAPAALEEAEKQIQDAQIELDRKNEEYEQAKQDLADELEAAQQKLEDSEDKILNVEKPTWYVLDRETIPSYTAYKSDTDGMGSIGSVFPVIFFLVAALVSLTTMTRMVEEQRTQIGTLKALGYTKGAIAAKYVLYALLATAIGSVLGVLLGESTIPLLTVNTYKLVYIGLHNTVVKPDVFDALLASLLAIICTTGATLAACYRVLSSSPALLMRPEAPKAGKRILLEKVGFIWKHLNFAQKAACRNLFRYKKRLFMTIAG</sequence>
<feature type="transmembrane region" description="Helical" evidence="8">
    <location>
        <begin position="221"/>
        <end position="242"/>
    </location>
</feature>
<dbReference type="PANTHER" id="PTHR30287:SF1">
    <property type="entry name" value="INNER MEMBRANE PROTEIN"/>
    <property type="match status" value="1"/>
</dbReference>
<reference evidence="10" key="1">
    <citation type="journal article" date="2013" name="Environ. Microbiol.">
        <title>Microbiota from the distal guts of lean and obese adolescents exhibit partial functional redundancy besides clear differences in community structure.</title>
        <authorList>
            <person name="Ferrer M."/>
            <person name="Ruiz A."/>
            <person name="Lanza F."/>
            <person name="Haange S.B."/>
            <person name="Oberbach A."/>
            <person name="Till H."/>
            <person name="Bargiela R."/>
            <person name="Campoy C."/>
            <person name="Segura M.T."/>
            <person name="Richter M."/>
            <person name="von Bergen M."/>
            <person name="Seifert J."/>
            <person name="Suarez A."/>
        </authorList>
    </citation>
    <scope>NUCLEOTIDE SEQUENCE</scope>
</reference>
<feature type="transmembrane region" description="Helical" evidence="8">
    <location>
        <begin position="179"/>
        <end position="200"/>
    </location>
</feature>
<evidence type="ECO:0000259" key="9">
    <source>
        <dbReference type="Pfam" id="PF02687"/>
    </source>
</evidence>
<feature type="transmembrane region" description="Helical" evidence="8">
    <location>
        <begin position="274"/>
        <end position="297"/>
    </location>
</feature>
<keyword evidence="5 8" id="KW-0472">Membrane</keyword>
<dbReference type="PANTHER" id="PTHR30287">
    <property type="entry name" value="MEMBRANE COMPONENT OF PREDICTED ABC SUPERFAMILY METABOLITE UPTAKE TRANSPORTER"/>
    <property type="match status" value="1"/>
</dbReference>
<keyword evidence="4 8" id="KW-1133">Transmembrane helix</keyword>
<feature type="coiled-coil region" evidence="6">
    <location>
        <begin position="49"/>
        <end position="143"/>
    </location>
</feature>
<feature type="compositionally biased region" description="Basic and acidic residues" evidence="7">
    <location>
        <begin position="15"/>
        <end position="27"/>
    </location>
</feature>
<protein>
    <submittedName>
        <fullName evidence="10">ABC superfamily ATP binding cassette transporter, membrane protein</fullName>
    </submittedName>
</protein>
<comment type="caution">
    <text evidence="10">The sequence shown here is derived from an EMBL/GenBank/DDBJ whole genome shotgun (WGS) entry which is preliminary data.</text>
</comment>
<evidence type="ECO:0000256" key="2">
    <source>
        <dbReference type="ARBA" id="ARBA00022475"/>
    </source>
</evidence>
<dbReference type="AlphaFoldDB" id="K1SSZ1"/>
<name>K1SSZ1_9ZZZZ</name>
<evidence type="ECO:0000256" key="3">
    <source>
        <dbReference type="ARBA" id="ARBA00022692"/>
    </source>
</evidence>
<gene>
    <name evidence="10" type="ORF">OBE_09958</name>
</gene>
<evidence type="ECO:0000256" key="8">
    <source>
        <dbReference type="SAM" id="Phobius"/>
    </source>
</evidence>
<keyword evidence="6" id="KW-0175">Coiled coil</keyword>
<keyword evidence="2" id="KW-1003">Cell membrane</keyword>
<evidence type="ECO:0000256" key="4">
    <source>
        <dbReference type="ARBA" id="ARBA00022989"/>
    </source>
</evidence>
<organism evidence="10">
    <name type="scientific">human gut metagenome</name>
    <dbReference type="NCBI Taxonomy" id="408170"/>
    <lineage>
        <taxon>unclassified sequences</taxon>
        <taxon>metagenomes</taxon>
        <taxon>organismal metagenomes</taxon>
    </lineage>
</organism>
<feature type="non-terminal residue" evidence="10">
    <location>
        <position position="352"/>
    </location>
</feature>
<feature type="non-terminal residue" evidence="10">
    <location>
        <position position="1"/>
    </location>
</feature>
<keyword evidence="3 8" id="KW-0812">Transmembrane</keyword>
<evidence type="ECO:0000256" key="5">
    <source>
        <dbReference type="ARBA" id="ARBA00023136"/>
    </source>
</evidence>
<evidence type="ECO:0000256" key="6">
    <source>
        <dbReference type="SAM" id="Coils"/>
    </source>
</evidence>
<dbReference type="EMBL" id="AJWZ01006871">
    <property type="protein sequence ID" value="EKC58534.1"/>
    <property type="molecule type" value="Genomic_DNA"/>
</dbReference>
<dbReference type="InterPro" id="IPR003838">
    <property type="entry name" value="ABC3_permease_C"/>
</dbReference>
<evidence type="ECO:0000256" key="7">
    <source>
        <dbReference type="SAM" id="MobiDB-lite"/>
    </source>
</evidence>
<accession>K1SSZ1</accession>
<evidence type="ECO:0000256" key="1">
    <source>
        <dbReference type="ARBA" id="ARBA00004651"/>
    </source>
</evidence>
<evidence type="ECO:0000313" key="10">
    <source>
        <dbReference type="EMBL" id="EKC58534.1"/>
    </source>
</evidence>
<proteinExistence type="predicted"/>
<dbReference type="GO" id="GO:0005886">
    <property type="term" value="C:plasma membrane"/>
    <property type="evidence" value="ECO:0007669"/>
    <property type="project" value="UniProtKB-SubCell"/>
</dbReference>
<feature type="region of interest" description="Disordered" evidence="7">
    <location>
        <begin position="1"/>
        <end position="32"/>
    </location>
</feature>
<comment type="subcellular location">
    <subcellularLocation>
        <location evidence="1">Cell membrane</location>
        <topology evidence="1">Multi-pass membrane protein</topology>
    </subcellularLocation>
</comment>
<feature type="domain" description="ABC3 transporter permease C-terminal" evidence="9">
    <location>
        <begin position="179"/>
        <end position="301"/>
    </location>
</feature>